<name>A0AAD7E6H1_9AGAR</name>
<comment type="caution">
    <text evidence="1">The sequence shown here is derived from an EMBL/GenBank/DDBJ whole genome shotgun (WGS) entry which is preliminary data.</text>
</comment>
<dbReference type="EMBL" id="JARJCW010000001">
    <property type="protein sequence ID" value="KAJ7230257.1"/>
    <property type="molecule type" value="Genomic_DNA"/>
</dbReference>
<sequence length="104" mass="12275">IKRRPLPEWTFNVEETEDDPQARASAIATELPDDELLRVHCSDLRQDRIVLHHRVEGFIELCQRLDLKQEGEVIDAPVVFGWNLRLDGHPYIRFYKFDISHLLL</sequence>
<reference evidence="1" key="1">
    <citation type="submission" date="2023-03" db="EMBL/GenBank/DDBJ databases">
        <title>Massive genome expansion in bonnet fungi (Mycena s.s.) driven by repeated elements and novel gene families across ecological guilds.</title>
        <authorList>
            <consortium name="Lawrence Berkeley National Laboratory"/>
            <person name="Harder C.B."/>
            <person name="Miyauchi S."/>
            <person name="Viragh M."/>
            <person name="Kuo A."/>
            <person name="Thoen E."/>
            <person name="Andreopoulos B."/>
            <person name="Lu D."/>
            <person name="Skrede I."/>
            <person name="Drula E."/>
            <person name="Henrissat B."/>
            <person name="Morin E."/>
            <person name="Kohler A."/>
            <person name="Barry K."/>
            <person name="LaButti K."/>
            <person name="Morin E."/>
            <person name="Salamov A."/>
            <person name="Lipzen A."/>
            <person name="Mereny Z."/>
            <person name="Hegedus B."/>
            <person name="Baldrian P."/>
            <person name="Stursova M."/>
            <person name="Weitz H."/>
            <person name="Taylor A."/>
            <person name="Grigoriev I.V."/>
            <person name="Nagy L.G."/>
            <person name="Martin F."/>
            <person name="Kauserud H."/>
        </authorList>
    </citation>
    <scope>NUCLEOTIDE SEQUENCE</scope>
    <source>
        <strain evidence="1">9144</strain>
    </source>
</reference>
<evidence type="ECO:0000313" key="1">
    <source>
        <dbReference type="EMBL" id="KAJ7230257.1"/>
    </source>
</evidence>
<dbReference type="Proteomes" id="UP001219525">
    <property type="component" value="Unassembled WGS sequence"/>
</dbReference>
<evidence type="ECO:0000313" key="2">
    <source>
        <dbReference type="Proteomes" id="UP001219525"/>
    </source>
</evidence>
<proteinExistence type="predicted"/>
<gene>
    <name evidence="1" type="ORF">GGX14DRAFT_331805</name>
</gene>
<protein>
    <submittedName>
        <fullName evidence="1">Uncharacterized protein</fullName>
    </submittedName>
</protein>
<accession>A0AAD7E6H1</accession>
<keyword evidence="2" id="KW-1185">Reference proteome</keyword>
<feature type="non-terminal residue" evidence="1">
    <location>
        <position position="104"/>
    </location>
</feature>
<feature type="non-terminal residue" evidence="1">
    <location>
        <position position="1"/>
    </location>
</feature>
<organism evidence="1 2">
    <name type="scientific">Mycena pura</name>
    <dbReference type="NCBI Taxonomy" id="153505"/>
    <lineage>
        <taxon>Eukaryota</taxon>
        <taxon>Fungi</taxon>
        <taxon>Dikarya</taxon>
        <taxon>Basidiomycota</taxon>
        <taxon>Agaricomycotina</taxon>
        <taxon>Agaricomycetes</taxon>
        <taxon>Agaricomycetidae</taxon>
        <taxon>Agaricales</taxon>
        <taxon>Marasmiineae</taxon>
        <taxon>Mycenaceae</taxon>
        <taxon>Mycena</taxon>
    </lineage>
</organism>
<dbReference type="AlphaFoldDB" id="A0AAD7E6H1"/>